<organism evidence="9 10">
    <name type="scientific">Pseudarthrobacter niigatensis</name>
    <dbReference type="NCBI Taxonomy" id="369935"/>
    <lineage>
        <taxon>Bacteria</taxon>
        <taxon>Bacillati</taxon>
        <taxon>Actinomycetota</taxon>
        <taxon>Actinomycetes</taxon>
        <taxon>Micrococcales</taxon>
        <taxon>Micrococcaceae</taxon>
        <taxon>Pseudarthrobacter</taxon>
    </lineage>
</organism>
<keyword evidence="2" id="KW-1003">Cell membrane</keyword>
<evidence type="ECO:0000256" key="3">
    <source>
        <dbReference type="ARBA" id="ARBA00022692"/>
    </source>
</evidence>
<feature type="region of interest" description="Disordered" evidence="6">
    <location>
        <begin position="203"/>
        <end position="222"/>
    </location>
</feature>
<evidence type="ECO:0000256" key="4">
    <source>
        <dbReference type="ARBA" id="ARBA00022989"/>
    </source>
</evidence>
<keyword evidence="10" id="KW-1185">Reference proteome</keyword>
<proteinExistence type="predicted"/>
<accession>A0AAJ1SPM9</accession>
<evidence type="ECO:0000256" key="5">
    <source>
        <dbReference type="ARBA" id="ARBA00023136"/>
    </source>
</evidence>
<keyword evidence="3 7" id="KW-0812">Transmembrane</keyword>
<feature type="transmembrane region" description="Helical" evidence="7">
    <location>
        <begin position="309"/>
        <end position="327"/>
    </location>
</feature>
<keyword evidence="5 7" id="KW-0472">Membrane</keyword>
<feature type="transmembrane region" description="Helical" evidence="7">
    <location>
        <begin position="442"/>
        <end position="464"/>
    </location>
</feature>
<feature type="transmembrane region" description="Helical" evidence="7">
    <location>
        <begin position="280"/>
        <end position="302"/>
    </location>
</feature>
<feature type="domain" description="ComEC/Rec2-related protein" evidence="8">
    <location>
        <begin position="259"/>
        <end position="522"/>
    </location>
</feature>
<comment type="caution">
    <text evidence="9">The sequence shown here is derived from an EMBL/GenBank/DDBJ whole genome shotgun (WGS) entry which is preliminary data.</text>
</comment>
<evidence type="ECO:0000256" key="1">
    <source>
        <dbReference type="ARBA" id="ARBA00004651"/>
    </source>
</evidence>
<dbReference type="RefSeq" id="WP_307356459.1">
    <property type="nucleotide sequence ID" value="NZ_JAUSTB010000001.1"/>
</dbReference>
<sequence length="603" mass="60811">MGDRSGAEAEREAGSGQPRRRIDLRLALPAALVWAASLAGLWLPPAELAVLCCTLAAVGGLVLARAARGGGARRISNAVGGGRNPVSRPRVRSFPAAAGVALLLAGAAAAHSATASSQRFTGPLAEAVTAGKSAVAVVEVAGTPRAVAGPGGSDGRWSVPVWTQEVTTGGIQVRTRARLVVMGGQGWGGVVPGQTLRAAGKLRAADPGGPEAGNLAASTPPGPAVGGSLLEGSARKLRERFVAAAAFLPPDASGLLPGMVTGDTSALDEGLNNAMKAVGMTHLTAVSGANCSLVLGALLLLCRRLRLPRVLAAATALGGLALFVVLVGPDASVLRAALMGAIGVASLAGGRSGRGLSFLCLAVMGLLLADPALGSSFGFLLSVLATLGIIILGRRIIGWIPPAVPRWAAAALAVPLSAQLLCGPVIVLLQPQFSTYSLAANVVASPLVAPVTLLGTAAVPLVVVLPWAATALVAVAGTFSAGVAATARLAAQLPGSALPWPEGVPGMLSMVLLSVLSLAALWAVARPRRVVRLIRKAHAATVGLLDGAGRRLTGLRDPGSLDRGHRRGRLGYCNKTSGRNIRWPLRKSEHPAPRHRTQLPGGT</sequence>
<dbReference type="InterPro" id="IPR052159">
    <property type="entry name" value="Competence_DNA_uptake"/>
</dbReference>
<evidence type="ECO:0000256" key="2">
    <source>
        <dbReference type="ARBA" id="ARBA00022475"/>
    </source>
</evidence>
<feature type="transmembrane region" description="Helical" evidence="7">
    <location>
        <begin position="48"/>
        <end position="67"/>
    </location>
</feature>
<evidence type="ECO:0000256" key="6">
    <source>
        <dbReference type="SAM" id="MobiDB-lite"/>
    </source>
</evidence>
<feature type="transmembrane region" description="Helical" evidence="7">
    <location>
        <begin position="379"/>
        <end position="397"/>
    </location>
</feature>
<evidence type="ECO:0000259" key="8">
    <source>
        <dbReference type="Pfam" id="PF03772"/>
    </source>
</evidence>
<name>A0AAJ1SPM9_9MICC</name>
<dbReference type="EMBL" id="JAUSTB010000001">
    <property type="protein sequence ID" value="MDQ0144346.1"/>
    <property type="molecule type" value="Genomic_DNA"/>
</dbReference>
<feature type="transmembrane region" description="Helical" evidence="7">
    <location>
        <begin position="503"/>
        <end position="525"/>
    </location>
</feature>
<dbReference type="PANTHER" id="PTHR30619">
    <property type="entry name" value="DNA INTERNALIZATION/COMPETENCE PROTEIN COMEC/REC2"/>
    <property type="match status" value="1"/>
</dbReference>
<evidence type="ECO:0000313" key="9">
    <source>
        <dbReference type="EMBL" id="MDQ0144346.1"/>
    </source>
</evidence>
<keyword evidence="4 7" id="KW-1133">Transmembrane helix</keyword>
<protein>
    <submittedName>
        <fullName evidence="9">Competence protein ComEC</fullName>
    </submittedName>
</protein>
<feature type="transmembrane region" description="Helical" evidence="7">
    <location>
        <begin position="409"/>
        <end position="430"/>
    </location>
</feature>
<dbReference type="NCBIfam" id="TIGR00360">
    <property type="entry name" value="ComEC_N-term"/>
    <property type="match status" value="1"/>
</dbReference>
<dbReference type="GO" id="GO:0005886">
    <property type="term" value="C:plasma membrane"/>
    <property type="evidence" value="ECO:0007669"/>
    <property type="project" value="UniProtKB-SubCell"/>
</dbReference>
<dbReference type="PANTHER" id="PTHR30619:SF7">
    <property type="entry name" value="BETA-LACTAMASE DOMAIN PROTEIN"/>
    <property type="match status" value="1"/>
</dbReference>
<dbReference type="Proteomes" id="UP001239267">
    <property type="component" value="Unassembled WGS sequence"/>
</dbReference>
<gene>
    <name evidence="9" type="ORF">J2T23_000220</name>
</gene>
<evidence type="ECO:0000313" key="10">
    <source>
        <dbReference type="Proteomes" id="UP001239267"/>
    </source>
</evidence>
<evidence type="ECO:0000256" key="7">
    <source>
        <dbReference type="SAM" id="Phobius"/>
    </source>
</evidence>
<dbReference type="Pfam" id="PF03772">
    <property type="entry name" value="Competence"/>
    <property type="match status" value="1"/>
</dbReference>
<reference evidence="9 10" key="1">
    <citation type="submission" date="2023-07" db="EMBL/GenBank/DDBJ databases">
        <title>Sorghum-associated microbial communities from plants grown in Nebraska, USA.</title>
        <authorList>
            <person name="Schachtman D."/>
        </authorList>
    </citation>
    <scope>NUCLEOTIDE SEQUENCE [LARGE SCALE GENOMIC DNA]</scope>
    <source>
        <strain evidence="9 10">DS1001</strain>
    </source>
</reference>
<dbReference type="InterPro" id="IPR004477">
    <property type="entry name" value="ComEC_N"/>
</dbReference>
<feature type="transmembrane region" description="Helical" evidence="7">
    <location>
        <begin position="471"/>
        <end position="491"/>
    </location>
</feature>
<comment type="subcellular location">
    <subcellularLocation>
        <location evidence="1">Cell membrane</location>
        <topology evidence="1">Multi-pass membrane protein</topology>
    </subcellularLocation>
</comment>
<dbReference type="AlphaFoldDB" id="A0AAJ1SPM9"/>